<comment type="caution">
    <text evidence="1">The sequence shown here is derived from an EMBL/GenBank/DDBJ whole genome shotgun (WGS) entry which is preliminary data.</text>
</comment>
<evidence type="ECO:0000313" key="2">
    <source>
        <dbReference type="Proteomes" id="UP000827872"/>
    </source>
</evidence>
<accession>A0ACB8FY03</accession>
<protein>
    <submittedName>
        <fullName evidence="1">tRNA wybutosine-synthesizing protein 2</fullName>
    </submittedName>
</protein>
<dbReference type="EMBL" id="CM037626">
    <property type="protein sequence ID" value="KAH8011759.1"/>
    <property type="molecule type" value="Genomic_DNA"/>
</dbReference>
<keyword evidence="2" id="KW-1185">Reference proteome</keyword>
<gene>
    <name evidence="1" type="primary">TRMT12</name>
    <name evidence="1" type="ORF">K3G42_006639</name>
</gene>
<evidence type="ECO:0000313" key="1">
    <source>
        <dbReference type="EMBL" id="KAH8011759.1"/>
    </source>
</evidence>
<dbReference type="Proteomes" id="UP000827872">
    <property type="component" value="Linkage Group LG13"/>
</dbReference>
<sequence length="439" mass="49154">MDGLGAVSDKMDAEKLNFHGTAALITKPQHTQLLREYLEREGILNSHFRVQKLPNGDMALPVLSQRFQEHHLQHLKEGILPGRTCALMWIQNPIPSKSAQVRSPIQKLHEELESLVLSCGAAWSKELEKDLPRSWQQLGDLVLLNEDSFRATLWGEIGPELWEMVAGALGAKRLARHGRVQSDSFRSPTVTLLLGKDGWVEQMDNGIWYRFDVTRCMLSAGNITEKLRIASLHCAGEVVVDLYAGIGYFTLPYLVHAGAAFVHACEWNPHAVEALQQNLQLNGVHHRCRIHQGDNRKLELRDVADRVNLGLIPSSEESWPVACRVLRKDLGGILHIHQNVESFPGKALQLGQDHQWPAPTSQEDRGGSDTVSGTGGRDPSPTAQNAWQKWAEATGTQIRILLQELDGKPWRTNILHIELVKSYAPHVHHIVLDLDCRPL</sequence>
<reference evidence="1" key="1">
    <citation type="submission" date="2021-08" db="EMBL/GenBank/DDBJ databases">
        <title>The first chromosome-level gecko genome reveals the dynamic sex chromosomes of Neotropical dwarf geckos (Sphaerodactylidae: Sphaerodactylus).</title>
        <authorList>
            <person name="Pinto B.J."/>
            <person name="Keating S.E."/>
            <person name="Gamble T."/>
        </authorList>
    </citation>
    <scope>NUCLEOTIDE SEQUENCE</scope>
    <source>
        <strain evidence="1">TG3544</strain>
    </source>
</reference>
<organism evidence="1 2">
    <name type="scientific">Sphaerodactylus townsendi</name>
    <dbReference type="NCBI Taxonomy" id="933632"/>
    <lineage>
        <taxon>Eukaryota</taxon>
        <taxon>Metazoa</taxon>
        <taxon>Chordata</taxon>
        <taxon>Craniata</taxon>
        <taxon>Vertebrata</taxon>
        <taxon>Euteleostomi</taxon>
        <taxon>Lepidosauria</taxon>
        <taxon>Squamata</taxon>
        <taxon>Bifurcata</taxon>
        <taxon>Gekkota</taxon>
        <taxon>Sphaerodactylidae</taxon>
        <taxon>Sphaerodactylus</taxon>
    </lineage>
</organism>
<proteinExistence type="predicted"/>
<name>A0ACB8FY03_9SAUR</name>